<dbReference type="OrthoDB" id="1144071at2"/>
<dbReference type="RefSeq" id="WP_121905894.1">
    <property type="nucleotide sequence ID" value="NZ_REFC01000011.1"/>
</dbReference>
<evidence type="ECO:0008006" key="3">
    <source>
        <dbReference type="Google" id="ProtNLM"/>
    </source>
</evidence>
<comment type="caution">
    <text evidence="1">The sequence shown here is derived from an EMBL/GenBank/DDBJ whole genome shotgun (WGS) entry which is preliminary data.</text>
</comment>
<evidence type="ECO:0000313" key="2">
    <source>
        <dbReference type="Proteomes" id="UP000271339"/>
    </source>
</evidence>
<proteinExistence type="predicted"/>
<accession>A0A3L9Z6G5</accession>
<reference evidence="1 2" key="1">
    <citation type="submission" date="2018-10" db="EMBL/GenBank/DDBJ databases">
        <title>Genomic Encyclopedia of Archaeal and Bacterial Type Strains, Phase II (KMG-II): from individual species to whole genera.</title>
        <authorList>
            <person name="Goeker M."/>
        </authorList>
    </citation>
    <scope>NUCLEOTIDE SEQUENCE [LARGE SCALE GENOMIC DNA]</scope>
    <source>
        <strain evidence="1 2">DSM 23424</strain>
    </source>
</reference>
<dbReference type="AlphaFoldDB" id="A0A3L9Z6G5"/>
<evidence type="ECO:0000313" key="1">
    <source>
        <dbReference type="EMBL" id="RMA65865.1"/>
    </source>
</evidence>
<keyword evidence="2" id="KW-1185">Reference proteome</keyword>
<name>A0A3L9Z6G5_9FLAO</name>
<dbReference type="EMBL" id="REFC01000011">
    <property type="protein sequence ID" value="RMA65865.1"/>
    <property type="molecule type" value="Genomic_DNA"/>
</dbReference>
<protein>
    <recommendedName>
        <fullName evidence="3">Adhesin</fullName>
    </recommendedName>
</protein>
<organism evidence="1 2">
    <name type="scientific">Ulvibacter antarcticus</name>
    <dbReference type="NCBI Taxonomy" id="442714"/>
    <lineage>
        <taxon>Bacteria</taxon>
        <taxon>Pseudomonadati</taxon>
        <taxon>Bacteroidota</taxon>
        <taxon>Flavobacteriia</taxon>
        <taxon>Flavobacteriales</taxon>
        <taxon>Flavobacteriaceae</taxon>
        <taxon>Ulvibacter</taxon>
    </lineage>
</organism>
<dbReference type="Proteomes" id="UP000271339">
    <property type="component" value="Unassembled WGS sequence"/>
</dbReference>
<sequence length="209" mass="23314">MLKKFVFILLISAFASEGFAQKILEREWDAEGVEKLFLRCNSVYQISITSEKTDKILVHTEVAGENYEQLLLATELKNDKLTIETSYAPFFKPENDKLAAHKIMAIEMRLVIPEGLQVSIESKLASVEVEGSYRFLSVALEEGNCELQNFKGDASLQTKKGDIIVFARTDVSGTGLSTNGTVENHLDFNGSLLIEAESIYGNIRLLQTK</sequence>
<gene>
    <name evidence="1" type="ORF">BXY75_0279</name>
</gene>